<name>A0ACC2UAY2_9FUNG</name>
<reference evidence="1" key="1">
    <citation type="submission" date="2022-04" db="EMBL/GenBank/DDBJ databases">
        <title>Genome of the entomopathogenic fungus Entomophthora muscae.</title>
        <authorList>
            <person name="Elya C."/>
            <person name="Lovett B.R."/>
            <person name="Lee E."/>
            <person name="Macias A.M."/>
            <person name="Hajek A.E."/>
            <person name="De Bivort B.L."/>
            <person name="Kasson M.T."/>
            <person name="De Fine Licht H.H."/>
            <person name="Stajich J.E."/>
        </authorList>
    </citation>
    <scope>NUCLEOTIDE SEQUENCE</scope>
    <source>
        <strain evidence="1">Berkeley</strain>
    </source>
</reference>
<accession>A0ACC2UAY2</accession>
<dbReference type="EMBL" id="QTSX02000942">
    <property type="protein sequence ID" value="KAJ9083726.1"/>
    <property type="molecule type" value="Genomic_DNA"/>
</dbReference>
<protein>
    <submittedName>
        <fullName evidence="1">Uncharacterized protein</fullName>
    </submittedName>
</protein>
<keyword evidence="2" id="KW-1185">Reference proteome</keyword>
<organism evidence="1 2">
    <name type="scientific">Entomophthora muscae</name>
    <dbReference type="NCBI Taxonomy" id="34485"/>
    <lineage>
        <taxon>Eukaryota</taxon>
        <taxon>Fungi</taxon>
        <taxon>Fungi incertae sedis</taxon>
        <taxon>Zoopagomycota</taxon>
        <taxon>Entomophthoromycotina</taxon>
        <taxon>Entomophthoromycetes</taxon>
        <taxon>Entomophthorales</taxon>
        <taxon>Entomophthoraceae</taxon>
        <taxon>Entomophthora</taxon>
    </lineage>
</organism>
<proteinExistence type="predicted"/>
<comment type="caution">
    <text evidence="1">The sequence shown here is derived from an EMBL/GenBank/DDBJ whole genome shotgun (WGS) entry which is preliminary data.</text>
</comment>
<gene>
    <name evidence="1" type="ORF">DSO57_1031817</name>
</gene>
<dbReference type="Proteomes" id="UP001165960">
    <property type="component" value="Unassembled WGS sequence"/>
</dbReference>
<evidence type="ECO:0000313" key="2">
    <source>
        <dbReference type="Proteomes" id="UP001165960"/>
    </source>
</evidence>
<sequence length="332" mass="36799">MARITKIQVSKRSLIRGREYLFLIEIHNWYQVTKKNSTLNVRIDNSFPLETRAQGQDLNPDSESLQAAGPKDQGAACLRFPEVKPPQAEAKNDDPNDEASQTKGIITPNEGTIKAPNGGNKILTISFMSLKATPAANQESPPGEGTSPWPNPMTTTLEQDNQVANLRFLINKRTPGLSVILPPLNPSTQIPWTHTYQCSEETLMENINTRSSGPPSPLPADSCPTGVPFGPVHFTEYPLKPEYKDYIPENILELDSLACIQSSVRYNRQDPWILLTSKLFRGKFNYLPAYDLYMEPPVTPKPMPASSPNLPTNHSSKLFGIVYITLTGVIAL</sequence>
<evidence type="ECO:0000313" key="1">
    <source>
        <dbReference type="EMBL" id="KAJ9083726.1"/>
    </source>
</evidence>